<dbReference type="EMBL" id="MKIM01000027">
    <property type="protein sequence ID" value="OLP44154.1"/>
    <property type="molecule type" value="Genomic_DNA"/>
</dbReference>
<organism evidence="2 3">
    <name type="scientific">Rhizobium oryziradicis</name>
    <dbReference type="NCBI Taxonomy" id="1867956"/>
    <lineage>
        <taxon>Bacteria</taxon>
        <taxon>Pseudomonadati</taxon>
        <taxon>Pseudomonadota</taxon>
        <taxon>Alphaproteobacteria</taxon>
        <taxon>Hyphomicrobiales</taxon>
        <taxon>Rhizobiaceae</taxon>
        <taxon>Rhizobium/Agrobacterium group</taxon>
        <taxon>Rhizobium</taxon>
    </lineage>
</organism>
<dbReference type="RefSeq" id="WP_075639659.1">
    <property type="nucleotide sequence ID" value="NZ_MKIM01000027.1"/>
</dbReference>
<dbReference type="InterPro" id="IPR011855">
    <property type="entry name" value="Phgtail_TP901_1"/>
</dbReference>
<sequence>MAQATTIRGGKIRVLIGVKPASGPIVYAAPCGFTQRSVSIDKSLEEQAIPDCLDPDKVDWIGRDASSLSMSVTGEGVLAAESVDTWLEAVENVNSVPVKIEWEFPAKTITWTGNMHVEKFEGAGDNGKRATASVSLQSDGPMVRTSA</sequence>
<evidence type="ECO:0000313" key="2">
    <source>
        <dbReference type="EMBL" id="OLP44154.1"/>
    </source>
</evidence>
<keyword evidence="3" id="KW-1185">Reference proteome</keyword>
<gene>
    <name evidence="2" type="ORF">BJF95_06215</name>
</gene>
<reference evidence="2 3" key="1">
    <citation type="submission" date="2016-09" db="EMBL/GenBank/DDBJ databases">
        <title>Rhizobium oryziradicis sp. nov., isolated from the root of rice.</title>
        <authorList>
            <person name="Zhao J."/>
            <person name="Zhang X."/>
        </authorList>
    </citation>
    <scope>NUCLEOTIDE SEQUENCE [LARGE SCALE GENOMIC DNA]</scope>
    <source>
        <strain evidence="2 3">N19</strain>
    </source>
</reference>
<name>A0A1Q8ZPY7_9HYPH</name>
<comment type="caution">
    <text evidence="2">The sequence shown here is derived from an EMBL/GenBank/DDBJ whole genome shotgun (WGS) entry which is preliminary data.</text>
</comment>
<dbReference type="OrthoDB" id="7375409at2"/>
<dbReference type="AlphaFoldDB" id="A0A1Q8ZPY7"/>
<evidence type="ECO:0008006" key="4">
    <source>
        <dbReference type="Google" id="ProtNLM"/>
    </source>
</evidence>
<proteinExistence type="predicted"/>
<dbReference type="Pfam" id="PF06199">
    <property type="entry name" value="Phage_tail_2"/>
    <property type="match status" value="1"/>
</dbReference>
<evidence type="ECO:0000256" key="1">
    <source>
        <dbReference type="SAM" id="MobiDB-lite"/>
    </source>
</evidence>
<protein>
    <recommendedName>
        <fullName evidence="4">Phage tail protein</fullName>
    </recommendedName>
</protein>
<dbReference type="STRING" id="1867956.BJF95_06215"/>
<accession>A0A1Q8ZPY7</accession>
<evidence type="ECO:0000313" key="3">
    <source>
        <dbReference type="Proteomes" id="UP000186894"/>
    </source>
</evidence>
<feature type="region of interest" description="Disordered" evidence="1">
    <location>
        <begin position="122"/>
        <end position="147"/>
    </location>
</feature>
<dbReference type="Proteomes" id="UP000186894">
    <property type="component" value="Unassembled WGS sequence"/>
</dbReference>